<dbReference type="InterPro" id="IPR021916">
    <property type="entry name" value="DUF3527"/>
</dbReference>
<dbReference type="GeneID" id="111297853"/>
<gene>
    <name evidence="3" type="primary">LOC111297853</name>
</gene>
<accession>A0A6P5Z6J4</accession>
<protein>
    <submittedName>
        <fullName evidence="3">Uncharacterized protein LOC111297853</fullName>
    </submittedName>
</protein>
<dbReference type="OrthoDB" id="1898655at2759"/>
<dbReference type="KEGG" id="dzi:111297853"/>
<dbReference type="Proteomes" id="UP000515121">
    <property type="component" value="Unplaced"/>
</dbReference>
<reference evidence="3" key="1">
    <citation type="submission" date="2025-08" db="UniProtKB">
        <authorList>
            <consortium name="RefSeq"/>
        </authorList>
    </citation>
    <scope>IDENTIFICATION</scope>
    <source>
        <tissue evidence="3">Fruit stalk</tissue>
    </source>
</reference>
<dbReference type="PANTHER" id="PTHR31390">
    <property type="entry name" value="EXPRESSED PROTEIN"/>
    <property type="match status" value="1"/>
</dbReference>
<keyword evidence="2" id="KW-1185">Reference proteome</keyword>
<sequence length="905" mass="99662">MATEIRTLGPFLMMEMDPALYFFSVLVPQVYPRLKNQGKGTARVSLSRESQQKEDELVRCRSNLLGYLQCVDSGENLQEKALNVGVLDWARNDVSSTSTMSSLKTNTKSSTLSSAVPRDAPANKSKRHSSTCSSLSSSHKDELPRGAKPSTQKVRHTQDIETTYKSASGQLKKSRNYKSFGQTYSDVILEKGKNKDLDQRITSEMGNMSSNMSNHGVSPLLKETARVCDGGAKNRVAQRREIDVNKKDLDQKHTSDGEASLSKSRLYAVSLGSRKMLSAQSDKTKKKETQESELDLTPRCFPGQRKNINLLIPRSARNSFYEEPQELLDGTLNETNRNRFSYDFLQKVRFGELCSEVPHSCPFPPGVEMNPENGMMAQGLEASFDAFHGSACPKKTGNMRSQGDCSAGNNIKSQDADFETLRTLEEEMAELTTRKSRTTSPNRGFSFSLNRMTRSFSFKEGSAVSQVSSTYVSVRSGPVRSDSPVFSDDAKREKVNGHNRTRSSPLRRMLDPLLKSKGLNSFRFTDTVQPPKGSLNSSSAQPVNTNEFLEEGKFESSIIHALLEVRIKNGLPLFRFVVDNGRKMLATTMNSLASSAKGGSDQNYIFSSVCETKKKCGSWISQGNKEKNCGYIHNIIGQMKISNSHISDLTAQGYCNEYRERESVLFGVGQRQADQPSAKFTPNTELAAVVIKMPGESNDVQQGDKDIMKKGFIECLATGGCNCNSMENASFNSTTVIVPLGVHSLPNRGIPSPLIDRWKSGGLCDCGGWDVGCKIRILSNQNSRCCNISRTCQACLNANRLELYAQGEAQQSRPIFSLVPHKNGVYAIEFNSSITALQAFFISVTVISCQKSTDLTVLGNLPEGRDIMETVVNGSLGMENKPNFLLGNVPAKHAANTSRSPVGRV</sequence>
<feature type="region of interest" description="Disordered" evidence="1">
    <location>
        <begin position="242"/>
        <end position="261"/>
    </location>
</feature>
<dbReference type="PANTHER" id="PTHR31390:SF12">
    <property type="entry name" value="PUTATIVE (DUF3527)-RELATED"/>
    <property type="match status" value="1"/>
</dbReference>
<evidence type="ECO:0000256" key="1">
    <source>
        <dbReference type="SAM" id="MobiDB-lite"/>
    </source>
</evidence>
<feature type="compositionally biased region" description="Basic and acidic residues" evidence="1">
    <location>
        <begin position="242"/>
        <end position="256"/>
    </location>
</feature>
<evidence type="ECO:0000313" key="3">
    <source>
        <dbReference type="RefSeq" id="XP_022748182.1"/>
    </source>
</evidence>
<feature type="region of interest" description="Disordered" evidence="1">
    <location>
        <begin position="277"/>
        <end position="299"/>
    </location>
</feature>
<organism evidence="2 3">
    <name type="scientific">Durio zibethinus</name>
    <name type="common">Durian</name>
    <dbReference type="NCBI Taxonomy" id="66656"/>
    <lineage>
        <taxon>Eukaryota</taxon>
        <taxon>Viridiplantae</taxon>
        <taxon>Streptophyta</taxon>
        <taxon>Embryophyta</taxon>
        <taxon>Tracheophyta</taxon>
        <taxon>Spermatophyta</taxon>
        <taxon>Magnoliopsida</taxon>
        <taxon>eudicotyledons</taxon>
        <taxon>Gunneridae</taxon>
        <taxon>Pentapetalae</taxon>
        <taxon>rosids</taxon>
        <taxon>malvids</taxon>
        <taxon>Malvales</taxon>
        <taxon>Malvaceae</taxon>
        <taxon>Helicteroideae</taxon>
        <taxon>Durio</taxon>
    </lineage>
</organism>
<feature type="region of interest" description="Disordered" evidence="1">
    <location>
        <begin position="482"/>
        <end position="504"/>
    </location>
</feature>
<proteinExistence type="predicted"/>
<feature type="compositionally biased region" description="Low complexity" evidence="1">
    <location>
        <begin position="97"/>
        <end position="114"/>
    </location>
</feature>
<name>A0A6P5Z6J4_DURZI</name>
<dbReference type="Pfam" id="PF12043">
    <property type="entry name" value="DUF3527"/>
    <property type="match status" value="2"/>
</dbReference>
<dbReference type="AlphaFoldDB" id="A0A6P5Z6J4"/>
<dbReference type="RefSeq" id="XP_022748182.1">
    <property type="nucleotide sequence ID" value="XM_022892447.1"/>
</dbReference>
<evidence type="ECO:0000313" key="2">
    <source>
        <dbReference type="Proteomes" id="UP000515121"/>
    </source>
</evidence>
<feature type="region of interest" description="Disordered" evidence="1">
    <location>
        <begin position="97"/>
        <end position="167"/>
    </location>
</feature>